<proteinExistence type="predicted"/>
<evidence type="ECO:0000256" key="2">
    <source>
        <dbReference type="ARBA" id="ARBA00023125"/>
    </source>
</evidence>
<protein>
    <submittedName>
        <fullName evidence="5">Transcriptional regulator</fullName>
    </submittedName>
</protein>
<dbReference type="Pfam" id="PF01047">
    <property type="entry name" value="MarR"/>
    <property type="match status" value="1"/>
</dbReference>
<dbReference type="InterPro" id="IPR000835">
    <property type="entry name" value="HTH_MarR-typ"/>
</dbReference>
<dbReference type="HOGENOM" id="CLU_083287_8_0_4"/>
<reference evidence="5 6" key="1">
    <citation type="journal article" date="2014" name="Genome Announc.">
        <title>Draft Genome Sequence of Advenella kashmirensis Strain W13003, a Polycyclic Aromatic Hydrocarbon-Degrading Bacterium.</title>
        <authorList>
            <person name="Wang X."/>
            <person name="Jin D."/>
            <person name="Zhou L."/>
            <person name="Wu L."/>
            <person name="An W."/>
            <person name="Zhao L."/>
        </authorList>
    </citation>
    <scope>NUCLEOTIDE SEQUENCE [LARGE SCALE GENOMIC DNA]</scope>
    <source>
        <strain evidence="5 6">W13003</strain>
    </source>
</reference>
<dbReference type="InterPro" id="IPR023187">
    <property type="entry name" value="Tscrpt_reg_MarR-type_CS"/>
</dbReference>
<dbReference type="STRING" id="1424334.W822_10235"/>
<organism evidence="5 6">
    <name type="scientific">Advenella kashmirensis W13003</name>
    <dbReference type="NCBI Taxonomy" id="1424334"/>
    <lineage>
        <taxon>Bacteria</taxon>
        <taxon>Pseudomonadati</taxon>
        <taxon>Pseudomonadota</taxon>
        <taxon>Betaproteobacteria</taxon>
        <taxon>Burkholderiales</taxon>
        <taxon>Alcaligenaceae</taxon>
    </lineage>
</organism>
<evidence type="ECO:0000256" key="1">
    <source>
        <dbReference type="ARBA" id="ARBA00023015"/>
    </source>
</evidence>
<keyword evidence="6" id="KW-1185">Reference proteome</keyword>
<sequence>MRVNTIFLKFIEYRDFYDYFYIEKNATIKISFVTNNALTESIMIDLNAFLPYQFSQLADVVSHSVATVYETRLGITRDDWRVLVAVNQERHMRAADIVLHTTLDKMQVSRAIARLENKGFISRTADSQDKRQHVLIVTAAGQAAYKEVSPLMVARNDYLLQDLTPAQHQVLQKSLGQILQRAQELVARG</sequence>
<evidence type="ECO:0000259" key="4">
    <source>
        <dbReference type="PROSITE" id="PS50995"/>
    </source>
</evidence>
<dbReference type="GO" id="GO:0003677">
    <property type="term" value="F:DNA binding"/>
    <property type="evidence" value="ECO:0007669"/>
    <property type="project" value="UniProtKB-KW"/>
</dbReference>
<dbReference type="SMART" id="SM00347">
    <property type="entry name" value="HTH_MARR"/>
    <property type="match status" value="1"/>
</dbReference>
<evidence type="ECO:0000313" key="5">
    <source>
        <dbReference type="EMBL" id="ETF03174.1"/>
    </source>
</evidence>
<dbReference type="PROSITE" id="PS01117">
    <property type="entry name" value="HTH_MARR_1"/>
    <property type="match status" value="1"/>
</dbReference>
<dbReference type="PANTHER" id="PTHR35790:SF4">
    <property type="entry name" value="HTH-TYPE TRANSCRIPTIONAL REGULATOR PCHR"/>
    <property type="match status" value="1"/>
</dbReference>
<dbReference type="EMBL" id="AYXT01000009">
    <property type="protein sequence ID" value="ETF03174.1"/>
    <property type="molecule type" value="Genomic_DNA"/>
</dbReference>
<dbReference type="Gene3D" id="1.10.10.10">
    <property type="entry name" value="Winged helix-like DNA-binding domain superfamily/Winged helix DNA-binding domain"/>
    <property type="match status" value="1"/>
</dbReference>
<keyword evidence="3" id="KW-0804">Transcription</keyword>
<name>V8QVZ6_9BURK</name>
<dbReference type="SUPFAM" id="SSF46785">
    <property type="entry name" value="Winged helix' DNA-binding domain"/>
    <property type="match status" value="1"/>
</dbReference>
<dbReference type="Proteomes" id="UP000018733">
    <property type="component" value="Unassembled WGS sequence"/>
</dbReference>
<comment type="caution">
    <text evidence="5">The sequence shown here is derived from an EMBL/GenBank/DDBJ whole genome shotgun (WGS) entry which is preliminary data.</text>
</comment>
<dbReference type="PANTHER" id="PTHR35790">
    <property type="entry name" value="HTH-TYPE TRANSCRIPTIONAL REGULATOR PCHR"/>
    <property type="match status" value="1"/>
</dbReference>
<feature type="domain" description="HTH marR-type" evidence="4">
    <location>
        <begin position="47"/>
        <end position="180"/>
    </location>
</feature>
<dbReference type="AlphaFoldDB" id="V8QVZ6"/>
<dbReference type="PROSITE" id="PS50995">
    <property type="entry name" value="HTH_MARR_2"/>
    <property type="match status" value="1"/>
</dbReference>
<dbReference type="eggNOG" id="COG1846">
    <property type="taxonomic scope" value="Bacteria"/>
</dbReference>
<evidence type="ECO:0000313" key="6">
    <source>
        <dbReference type="Proteomes" id="UP000018733"/>
    </source>
</evidence>
<dbReference type="InterPro" id="IPR036390">
    <property type="entry name" value="WH_DNA-bd_sf"/>
</dbReference>
<keyword evidence="2" id="KW-0238">DNA-binding</keyword>
<dbReference type="PATRIC" id="fig|1424334.3.peg.2053"/>
<accession>V8QVZ6</accession>
<dbReference type="InterPro" id="IPR052067">
    <property type="entry name" value="Metal_resp_HTH_trans_reg"/>
</dbReference>
<keyword evidence="1" id="KW-0805">Transcription regulation</keyword>
<dbReference type="InterPro" id="IPR036388">
    <property type="entry name" value="WH-like_DNA-bd_sf"/>
</dbReference>
<dbReference type="GO" id="GO:0003700">
    <property type="term" value="F:DNA-binding transcription factor activity"/>
    <property type="evidence" value="ECO:0007669"/>
    <property type="project" value="InterPro"/>
</dbReference>
<evidence type="ECO:0000256" key="3">
    <source>
        <dbReference type="ARBA" id="ARBA00023163"/>
    </source>
</evidence>
<gene>
    <name evidence="5" type="ORF">W822_10235</name>
</gene>